<dbReference type="Proteomes" id="UP000267081">
    <property type="component" value="Unassembled WGS sequence"/>
</dbReference>
<reference evidence="4 5" key="1">
    <citation type="submission" date="2018-12" db="EMBL/GenBank/DDBJ databases">
        <title>Amycolatopsis eburnea sp. nov. actinomycete associate with arbuscular mycorrhiza fungal spore.</title>
        <authorList>
            <person name="Lumyong S."/>
            <person name="Chaiya L."/>
        </authorList>
    </citation>
    <scope>NUCLEOTIDE SEQUENCE [LARGE SCALE GENOMIC DNA]</scope>
    <source>
        <strain evidence="4 5">GLM-1</strain>
    </source>
</reference>
<organism evidence="4 5">
    <name type="scientific">Amycolatopsis eburnea</name>
    <dbReference type="NCBI Taxonomy" id="2267691"/>
    <lineage>
        <taxon>Bacteria</taxon>
        <taxon>Bacillati</taxon>
        <taxon>Actinomycetota</taxon>
        <taxon>Actinomycetes</taxon>
        <taxon>Pseudonocardiales</taxon>
        <taxon>Pseudonocardiaceae</taxon>
        <taxon>Amycolatopsis</taxon>
    </lineage>
</organism>
<evidence type="ECO:0000256" key="2">
    <source>
        <dbReference type="ARBA" id="ARBA00022801"/>
    </source>
</evidence>
<name>A0A427TPL8_9PSEU</name>
<comment type="caution">
    <text evidence="4">The sequence shown here is derived from an EMBL/GenBank/DDBJ whole genome shotgun (WGS) entry which is preliminary data.</text>
</comment>
<dbReference type="CDD" id="cd00599">
    <property type="entry name" value="GH25_muramidase"/>
    <property type="match status" value="1"/>
</dbReference>
<evidence type="ECO:0000313" key="5">
    <source>
        <dbReference type="Proteomes" id="UP000267081"/>
    </source>
</evidence>
<dbReference type="PROSITE" id="PS51904">
    <property type="entry name" value="GLYCOSYL_HYDROL_F25_2"/>
    <property type="match status" value="1"/>
</dbReference>
<dbReference type="GO" id="GO:0009253">
    <property type="term" value="P:peptidoglycan catabolic process"/>
    <property type="evidence" value="ECO:0007669"/>
    <property type="project" value="InterPro"/>
</dbReference>
<dbReference type="Gene3D" id="3.20.20.80">
    <property type="entry name" value="Glycosidases"/>
    <property type="match status" value="1"/>
</dbReference>
<protein>
    <submittedName>
        <fullName evidence="4">Uncharacterized protein</fullName>
    </submittedName>
</protein>
<dbReference type="InterPro" id="IPR017853">
    <property type="entry name" value="GH"/>
</dbReference>
<dbReference type="InterPro" id="IPR002053">
    <property type="entry name" value="Glyco_hydro_25"/>
</dbReference>
<evidence type="ECO:0000256" key="1">
    <source>
        <dbReference type="ARBA" id="ARBA00010646"/>
    </source>
</evidence>
<dbReference type="GO" id="GO:0003796">
    <property type="term" value="F:lysozyme activity"/>
    <property type="evidence" value="ECO:0007669"/>
    <property type="project" value="InterPro"/>
</dbReference>
<evidence type="ECO:0000313" key="4">
    <source>
        <dbReference type="EMBL" id="RSD26340.1"/>
    </source>
</evidence>
<dbReference type="GO" id="GO:0016052">
    <property type="term" value="P:carbohydrate catabolic process"/>
    <property type="evidence" value="ECO:0007669"/>
    <property type="project" value="TreeGrafter"/>
</dbReference>
<dbReference type="Pfam" id="PF01183">
    <property type="entry name" value="Glyco_hydro_25"/>
    <property type="match status" value="1"/>
</dbReference>
<proteinExistence type="inferred from homology"/>
<dbReference type="GO" id="GO:0016998">
    <property type="term" value="P:cell wall macromolecule catabolic process"/>
    <property type="evidence" value="ECO:0007669"/>
    <property type="project" value="InterPro"/>
</dbReference>
<keyword evidence="5" id="KW-1185">Reference proteome</keyword>
<dbReference type="PANTHER" id="PTHR34135:SF2">
    <property type="entry name" value="LYSOZYME"/>
    <property type="match status" value="1"/>
</dbReference>
<dbReference type="AlphaFoldDB" id="A0A427TPL8"/>
<keyword evidence="3" id="KW-0326">Glycosidase</keyword>
<dbReference type="PANTHER" id="PTHR34135">
    <property type="entry name" value="LYSOZYME"/>
    <property type="match status" value="1"/>
</dbReference>
<dbReference type="SUPFAM" id="SSF51445">
    <property type="entry name" value="(Trans)glycosidases"/>
    <property type="match status" value="1"/>
</dbReference>
<evidence type="ECO:0000256" key="3">
    <source>
        <dbReference type="ARBA" id="ARBA00023295"/>
    </source>
</evidence>
<gene>
    <name evidence="4" type="ORF">EIY87_00305</name>
</gene>
<accession>A0A427TPL8</accession>
<sequence>MSMAAQPITFVIDVSHHQPLSLDLAQTRRDGCELCLIKAGEGGSYVDPYFASNLAESRAAGQLVGAYWFIRANATPAQHVALMRATVPKDVPVIPDVETAADGSKPSYAHATNVLNAIRAEGWRVPVGYIPLWYWRDVWGRPTLTGWPDLWSSRYPNNRVGTLADEWAEVPESYWTGYGGRDVALLQFTSSARIAGYAPLDASAYRGTRAQLAALLGQSTSGGAGGSVLTTGVVDMLERITVTSPNDGVNTVRVNLSGTDVAAILARPPLNKDGDAASPLWIGNIYAWGSDKAGVGHNPKADPNYKDRVLSQRRFALPGACWADLEYSAPKGTAFVLDLF</sequence>
<comment type="similarity">
    <text evidence="1">Belongs to the glycosyl hydrolase 25 family.</text>
</comment>
<dbReference type="EMBL" id="RSEC01000006">
    <property type="protein sequence ID" value="RSD26340.1"/>
    <property type="molecule type" value="Genomic_DNA"/>
</dbReference>
<dbReference type="InterPro" id="IPR018077">
    <property type="entry name" value="Glyco_hydro_fam25_subgr"/>
</dbReference>
<dbReference type="SMART" id="SM00641">
    <property type="entry name" value="Glyco_25"/>
    <property type="match status" value="1"/>
</dbReference>
<keyword evidence="2" id="KW-0378">Hydrolase</keyword>